<gene>
    <name evidence="2" type="ORF">CVS30_06740</name>
</gene>
<organism evidence="2 3">
    <name type="scientific">Arthrobacter psychrolactophilus</name>
    <dbReference type="NCBI Taxonomy" id="92442"/>
    <lineage>
        <taxon>Bacteria</taxon>
        <taxon>Bacillati</taxon>
        <taxon>Actinomycetota</taxon>
        <taxon>Actinomycetes</taxon>
        <taxon>Micrococcales</taxon>
        <taxon>Micrococcaceae</taxon>
        <taxon>Arthrobacter</taxon>
    </lineage>
</organism>
<comment type="caution">
    <text evidence="2">The sequence shown here is derived from an EMBL/GenBank/DDBJ whole genome shotgun (WGS) entry which is preliminary data.</text>
</comment>
<protein>
    <recommendedName>
        <fullName evidence="4">DUF1648 domain-containing protein</fullName>
    </recommendedName>
</protein>
<dbReference type="AlphaFoldDB" id="A0A2V5IR53"/>
<keyword evidence="3" id="KW-1185">Reference proteome</keyword>
<feature type="transmembrane region" description="Helical" evidence="1">
    <location>
        <begin position="134"/>
        <end position="157"/>
    </location>
</feature>
<keyword evidence="1" id="KW-0472">Membrane</keyword>
<dbReference type="EMBL" id="QJVC01000004">
    <property type="protein sequence ID" value="PYI39005.1"/>
    <property type="molecule type" value="Genomic_DNA"/>
</dbReference>
<evidence type="ECO:0000313" key="3">
    <source>
        <dbReference type="Proteomes" id="UP000247980"/>
    </source>
</evidence>
<dbReference type="OrthoDB" id="4950164at2"/>
<accession>A0A2V5IR53</accession>
<keyword evidence="1" id="KW-1133">Transmembrane helix</keyword>
<dbReference type="RefSeq" id="WP_110484569.1">
    <property type="nucleotide sequence ID" value="NZ_QJVC01000004.1"/>
</dbReference>
<proteinExistence type="predicted"/>
<feature type="transmembrane region" description="Helical" evidence="1">
    <location>
        <begin position="20"/>
        <end position="41"/>
    </location>
</feature>
<name>A0A2V5IR53_9MICC</name>
<feature type="transmembrane region" description="Helical" evidence="1">
    <location>
        <begin position="61"/>
        <end position="80"/>
    </location>
</feature>
<evidence type="ECO:0008006" key="4">
    <source>
        <dbReference type="Google" id="ProtNLM"/>
    </source>
</evidence>
<dbReference type="Proteomes" id="UP000247980">
    <property type="component" value="Unassembled WGS sequence"/>
</dbReference>
<evidence type="ECO:0000256" key="1">
    <source>
        <dbReference type="SAM" id="Phobius"/>
    </source>
</evidence>
<reference evidence="2 3" key="1">
    <citation type="submission" date="2018-05" db="EMBL/GenBank/DDBJ databases">
        <title>Genetic diversity of glacier-inhabiting Cryobacterium bacteria in China and description of Cryobacterium mengkeensis sp. nov. and Arthrobacter glacialis sp. nov.</title>
        <authorList>
            <person name="Liu Q."/>
            <person name="Xin Y.-H."/>
        </authorList>
    </citation>
    <scope>NUCLEOTIDE SEQUENCE [LARGE SCALE GENOMIC DNA]</scope>
    <source>
        <strain evidence="2 3">B7</strain>
    </source>
</reference>
<feature type="transmembrane region" description="Helical" evidence="1">
    <location>
        <begin position="101"/>
        <end position="122"/>
    </location>
</feature>
<keyword evidence="1" id="KW-0812">Transmembrane</keyword>
<evidence type="ECO:0000313" key="2">
    <source>
        <dbReference type="EMBL" id="PYI39005.1"/>
    </source>
</evidence>
<sequence length="167" mass="17009">MTGISGVSGAKQTAVTSRVVPLLLVAPIVSIILLGILFLIVRPLMPENIPIHVGPDGVGSGSGGLLIAIACGIAAVVFAIGGATTKEFFKDDHWFQTEKSIAVGIMSLGYGLIGFAVATILSTVGDTTGSDSSISVGMGMLGFLLTFIAAVCIYIVAFPRAKMTPLG</sequence>